<dbReference type="OrthoDB" id="4532287at2"/>
<keyword evidence="4" id="KW-1185">Reference proteome</keyword>
<dbReference type="PANTHER" id="PTHR23088">
    <property type="entry name" value="NITRILASE-RELATED"/>
    <property type="match status" value="1"/>
</dbReference>
<dbReference type="PANTHER" id="PTHR23088:SF27">
    <property type="entry name" value="DEAMINATED GLUTATHIONE AMIDASE"/>
    <property type="match status" value="1"/>
</dbReference>
<dbReference type="AlphaFoldDB" id="A0A2T0SBC9"/>
<dbReference type="CDD" id="cd07197">
    <property type="entry name" value="nitrilase"/>
    <property type="match status" value="1"/>
</dbReference>
<dbReference type="PROSITE" id="PS50263">
    <property type="entry name" value="CN_HYDROLASE"/>
    <property type="match status" value="1"/>
</dbReference>
<dbReference type="EMBL" id="PVZG01000004">
    <property type="protein sequence ID" value="PRY30735.1"/>
    <property type="molecule type" value="Genomic_DNA"/>
</dbReference>
<feature type="domain" description="CN hydrolase" evidence="2">
    <location>
        <begin position="9"/>
        <end position="241"/>
    </location>
</feature>
<organism evidence="3 4">
    <name type="scientific">Pseudosporangium ferrugineum</name>
    <dbReference type="NCBI Taxonomy" id="439699"/>
    <lineage>
        <taxon>Bacteria</taxon>
        <taxon>Bacillati</taxon>
        <taxon>Actinomycetota</taxon>
        <taxon>Actinomycetes</taxon>
        <taxon>Micromonosporales</taxon>
        <taxon>Micromonosporaceae</taxon>
        <taxon>Pseudosporangium</taxon>
    </lineage>
</organism>
<dbReference type="GO" id="GO:0016787">
    <property type="term" value="F:hydrolase activity"/>
    <property type="evidence" value="ECO:0007669"/>
    <property type="project" value="UniProtKB-KW"/>
</dbReference>
<evidence type="ECO:0000256" key="1">
    <source>
        <dbReference type="ARBA" id="ARBA00010613"/>
    </source>
</evidence>
<name>A0A2T0SBC9_9ACTN</name>
<keyword evidence="3" id="KW-0378">Hydrolase</keyword>
<dbReference type="Pfam" id="PF00795">
    <property type="entry name" value="CN_hydrolase"/>
    <property type="match status" value="1"/>
</dbReference>
<sequence length="291" mass="30001">MSAPPPAPLRLAVAQSRAEPGDVPTNSRRAAAGALRAARRGARLVLLPELHLSGYDLDAVAAAAVTPDDPRLDPIREAGREVTVVVGAPVARPDGSLANALLVADAAGIRVAYEKRHLWHDERRHFTPGTAPGAVTVDGWRLGLGICYDLSFPEHARASAVGGAHAYLVAGAFAAGTEHRAAVYLAARALENTVFTAFANPVGGPAHRPCAGAGSVWAPDGARIASAGRTRERLLVADLDPASLARVRGFLRMLAEVGGPGGEGDDRVDAATLGGAQLDVPAARPGQLVHQ</sequence>
<comment type="caution">
    <text evidence="3">The sequence shown here is derived from an EMBL/GenBank/DDBJ whole genome shotgun (WGS) entry which is preliminary data.</text>
</comment>
<evidence type="ECO:0000259" key="2">
    <source>
        <dbReference type="PROSITE" id="PS50263"/>
    </source>
</evidence>
<reference evidence="3 4" key="1">
    <citation type="submission" date="2018-03" db="EMBL/GenBank/DDBJ databases">
        <title>Genomic Encyclopedia of Archaeal and Bacterial Type Strains, Phase II (KMG-II): from individual species to whole genera.</title>
        <authorList>
            <person name="Goeker M."/>
        </authorList>
    </citation>
    <scope>NUCLEOTIDE SEQUENCE [LARGE SCALE GENOMIC DNA]</scope>
    <source>
        <strain evidence="3 4">DSM 45348</strain>
    </source>
</reference>
<dbReference type="InterPro" id="IPR001110">
    <property type="entry name" value="UPF0012_CS"/>
</dbReference>
<dbReference type="SUPFAM" id="SSF56317">
    <property type="entry name" value="Carbon-nitrogen hydrolase"/>
    <property type="match status" value="1"/>
</dbReference>
<dbReference type="Gene3D" id="3.60.110.10">
    <property type="entry name" value="Carbon-nitrogen hydrolase"/>
    <property type="match status" value="1"/>
</dbReference>
<evidence type="ECO:0000313" key="3">
    <source>
        <dbReference type="EMBL" id="PRY30735.1"/>
    </source>
</evidence>
<proteinExistence type="inferred from homology"/>
<dbReference type="PROSITE" id="PS01227">
    <property type="entry name" value="UPF0012"/>
    <property type="match status" value="1"/>
</dbReference>
<dbReference type="InterPro" id="IPR003010">
    <property type="entry name" value="C-N_Hydrolase"/>
</dbReference>
<dbReference type="InterPro" id="IPR036526">
    <property type="entry name" value="C-N_Hydrolase_sf"/>
</dbReference>
<protein>
    <submittedName>
        <fullName evidence="3">Putative amidohydrolase</fullName>
    </submittedName>
</protein>
<comment type="similarity">
    <text evidence="1">Belongs to the carbon-nitrogen hydrolase superfamily. NIT1/NIT2 family.</text>
</comment>
<gene>
    <name evidence="3" type="ORF">CLV70_104287</name>
</gene>
<dbReference type="Proteomes" id="UP000239209">
    <property type="component" value="Unassembled WGS sequence"/>
</dbReference>
<accession>A0A2T0SBC9</accession>
<evidence type="ECO:0000313" key="4">
    <source>
        <dbReference type="Proteomes" id="UP000239209"/>
    </source>
</evidence>